<dbReference type="Proteomes" id="UP000481153">
    <property type="component" value="Unassembled WGS sequence"/>
</dbReference>
<name>A0A6G0WCK0_9STRA</name>
<organism evidence="1 2">
    <name type="scientific">Aphanomyces euteiches</name>
    <dbReference type="NCBI Taxonomy" id="100861"/>
    <lineage>
        <taxon>Eukaryota</taxon>
        <taxon>Sar</taxon>
        <taxon>Stramenopiles</taxon>
        <taxon>Oomycota</taxon>
        <taxon>Saprolegniomycetes</taxon>
        <taxon>Saprolegniales</taxon>
        <taxon>Verrucalvaceae</taxon>
        <taxon>Aphanomyces</taxon>
    </lineage>
</organism>
<evidence type="ECO:0000313" key="2">
    <source>
        <dbReference type="Proteomes" id="UP000481153"/>
    </source>
</evidence>
<gene>
    <name evidence="1" type="ORF">Ae201684_016911</name>
</gene>
<protein>
    <submittedName>
        <fullName evidence="1">Uncharacterized protein</fullName>
    </submittedName>
</protein>
<sequence>MQLELLDNQAMEAVDAWYERMSLAMEQVRGNSSHSIRDDRLLAVQNGDGASFAGFLASGVYDVDVQDPITLDTPLMLAAKLGCLDIVLLLELTLIMCLRMEQRHSCMRQAMFE</sequence>
<reference evidence="1 2" key="1">
    <citation type="submission" date="2019-07" db="EMBL/GenBank/DDBJ databases">
        <title>Genomics analysis of Aphanomyces spp. identifies a new class of oomycete effector associated with host adaptation.</title>
        <authorList>
            <person name="Gaulin E."/>
        </authorList>
    </citation>
    <scope>NUCLEOTIDE SEQUENCE [LARGE SCALE GENOMIC DNA]</scope>
    <source>
        <strain evidence="1 2">ATCC 201684</strain>
    </source>
</reference>
<evidence type="ECO:0000313" key="1">
    <source>
        <dbReference type="EMBL" id="KAF0724369.1"/>
    </source>
</evidence>
<keyword evidence="2" id="KW-1185">Reference proteome</keyword>
<dbReference type="VEuPathDB" id="FungiDB:AeMF1_016112"/>
<dbReference type="EMBL" id="VJMJ01000272">
    <property type="protein sequence ID" value="KAF0724369.1"/>
    <property type="molecule type" value="Genomic_DNA"/>
</dbReference>
<comment type="caution">
    <text evidence="1">The sequence shown here is derived from an EMBL/GenBank/DDBJ whole genome shotgun (WGS) entry which is preliminary data.</text>
</comment>
<proteinExistence type="predicted"/>
<accession>A0A6G0WCK0</accession>
<dbReference type="AlphaFoldDB" id="A0A6G0WCK0"/>